<name>A0ABQ5CPH9_9ASTR</name>
<dbReference type="EMBL" id="BQNB010014501">
    <property type="protein sequence ID" value="GJT28940.1"/>
    <property type="molecule type" value="Genomic_DNA"/>
</dbReference>
<protein>
    <submittedName>
        <fullName evidence="2">Uncharacterized protein</fullName>
    </submittedName>
</protein>
<evidence type="ECO:0000256" key="1">
    <source>
        <dbReference type="SAM" id="MobiDB-lite"/>
    </source>
</evidence>
<evidence type="ECO:0000313" key="3">
    <source>
        <dbReference type="Proteomes" id="UP001151760"/>
    </source>
</evidence>
<reference evidence="2" key="1">
    <citation type="journal article" date="2022" name="Int. J. Mol. Sci.">
        <title>Draft Genome of Tanacetum Coccineum: Genomic Comparison of Closely Related Tanacetum-Family Plants.</title>
        <authorList>
            <person name="Yamashiro T."/>
            <person name="Shiraishi A."/>
            <person name="Nakayama K."/>
            <person name="Satake H."/>
        </authorList>
    </citation>
    <scope>NUCLEOTIDE SEQUENCE</scope>
</reference>
<proteinExistence type="predicted"/>
<feature type="compositionally biased region" description="Polar residues" evidence="1">
    <location>
        <begin position="96"/>
        <end position="114"/>
    </location>
</feature>
<gene>
    <name evidence="2" type="ORF">Tco_0909215</name>
</gene>
<organism evidence="2 3">
    <name type="scientific">Tanacetum coccineum</name>
    <dbReference type="NCBI Taxonomy" id="301880"/>
    <lineage>
        <taxon>Eukaryota</taxon>
        <taxon>Viridiplantae</taxon>
        <taxon>Streptophyta</taxon>
        <taxon>Embryophyta</taxon>
        <taxon>Tracheophyta</taxon>
        <taxon>Spermatophyta</taxon>
        <taxon>Magnoliopsida</taxon>
        <taxon>eudicotyledons</taxon>
        <taxon>Gunneridae</taxon>
        <taxon>Pentapetalae</taxon>
        <taxon>asterids</taxon>
        <taxon>campanulids</taxon>
        <taxon>Asterales</taxon>
        <taxon>Asteraceae</taxon>
        <taxon>Asteroideae</taxon>
        <taxon>Anthemideae</taxon>
        <taxon>Anthemidinae</taxon>
        <taxon>Tanacetum</taxon>
    </lineage>
</organism>
<keyword evidence="3" id="KW-1185">Reference proteome</keyword>
<reference evidence="2" key="2">
    <citation type="submission" date="2022-01" db="EMBL/GenBank/DDBJ databases">
        <authorList>
            <person name="Yamashiro T."/>
            <person name="Shiraishi A."/>
            <person name="Satake H."/>
            <person name="Nakayama K."/>
        </authorList>
    </citation>
    <scope>NUCLEOTIDE SEQUENCE</scope>
</reference>
<evidence type="ECO:0000313" key="2">
    <source>
        <dbReference type="EMBL" id="GJT28940.1"/>
    </source>
</evidence>
<sequence>MSTQQDINAIRTQRLANTHDLLALMENIQTLFHPDQSSLITYLQHQQPNNNFVLQPSFNANYMQQPMQNLKDISDPTTVIDMALVLMAKAFTLNNTTPTKNNQRSSSNPSNVQIAQPGMNIDQDRYMLMVEANVGNQFRSNAVQNVRNQVVINAVQYPGVQNVRNQNGHSVYPGITNHYRIGNIVTAWAEGNGKRDVAYLQKQMQIAQNDEAGIQLTQEEFDFMADVGACEEIERVNANCTLKDNLQQASTSGTQTDKAHVYNSDGSDEVHKYVNGYNDNIFNMFTQEEQYTELLELIPKPHQVQRNDRNVISEVTMEQKGE</sequence>
<dbReference type="Proteomes" id="UP001151760">
    <property type="component" value="Unassembled WGS sequence"/>
</dbReference>
<comment type="caution">
    <text evidence="2">The sequence shown here is derived from an EMBL/GenBank/DDBJ whole genome shotgun (WGS) entry which is preliminary data.</text>
</comment>
<accession>A0ABQ5CPH9</accession>
<feature type="region of interest" description="Disordered" evidence="1">
    <location>
        <begin position="96"/>
        <end position="115"/>
    </location>
</feature>